<feature type="transmembrane region" description="Helical" evidence="1">
    <location>
        <begin position="405"/>
        <end position="425"/>
    </location>
</feature>
<proteinExistence type="predicted"/>
<evidence type="ECO:0008006" key="4">
    <source>
        <dbReference type="Google" id="ProtNLM"/>
    </source>
</evidence>
<feature type="transmembrane region" description="Helical" evidence="1">
    <location>
        <begin position="432"/>
        <end position="449"/>
    </location>
</feature>
<keyword evidence="1" id="KW-0472">Membrane</keyword>
<dbReference type="AlphaFoldDB" id="A0A1F5G152"/>
<feature type="transmembrane region" description="Helical" evidence="1">
    <location>
        <begin position="175"/>
        <end position="196"/>
    </location>
</feature>
<protein>
    <recommendedName>
        <fullName evidence="4">Glycosyltransferase RgtA/B/C/D-like domain-containing protein</fullName>
    </recommendedName>
</protein>
<name>A0A1F5G152_9BACT</name>
<reference evidence="2 3" key="1">
    <citation type="journal article" date="2016" name="Nat. Commun.">
        <title>Thousands of microbial genomes shed light on interconnected biogeochemical processes in an aquifer system.</title>
        <authorList>
            <person name="Anantharaman K."/>
            <person name="Brown C.T."/>
            <person name="Hug L.A."/>
            <person name="Sharon I."/>
            <person name="Castelle C.J."/>
            <person name="Probst A.J."/>
            <person name="Thomas B.C."/>
            <person name="Singh A."/>
            <person name="Wilkins M.J."/>
            <person name="Karaoz U."/>
            <person name="Brodie E.L."/>
            <person name="Williams K.H."/>
            <person name="Hubbard S.S."/>
            <person name="Banfield J.F."/>
        </authorList>
    </citation>
    <scope>NUCLEOTIDE SEQUENCE [LARGE SCALE GENOMIC DNA]</scope>
</reference>
<feature type="transmembrane region" description="Helical" evidence="1">
    <location>
        <begin position="84"/>
        <end position="104"/>
    </location>
</feature>
<keyword evidence="1" id="KW-1133">Transmembrane helix</keyword>
<feature type="transmembrane region" description="Helical" evidence="1">
    <location>
        <begin position="336"/>
        <end position="355"/>
    </location>
</feature>
<feature type="transmembrane region" description="Helical" evidence="1">
    <location>
        <begin position="455"/>
        <end position="479"/>
    </location>
</feature>
<feature type="transmembrane region" description="Helical" evidence="1">
    <location>
        <begin position="291"/>
        <end position="324"/>
    </location>
</feature>
<feature type="transmembrane region" description="Helical" evidence="1">
    <location>
        <begin position="43"/>
        <end position="72"/>
    </location>
</feature>
<keyword evidence="1" id="KW-0812">Transmembrane</keyword>
<evidence type="ECO:0000313" key="3">
    <source>
        <dbReference type="Proteomes" id="UP000176317"/>
    </source>
</evidence>
<evidence type="ECO:0000256" key="1">
    <source>
        <dbReference type="SAM" id="Phobius"/>
    </source>
</evidence>
<dbReference type="EMBL" id="MFAT01000064">
    <property type="protein sequence ID" value="OGD85578.1"/>
    <property type="molecule type" value="Genomic_DNA"/>
</dbReference>
<feature type="transmembrane region" description="Helical" evidence="1">
    <location>
        <begin position="203"/>
        <end position="224"/>
    </location>
</feature>
<feature type="transmembrane region" description="Helical" evidence="1">
    <location>
        <begin position="376"/>
        <end position="399"/>
    </location>
</feature>
<evidence type="ECO:0000313" key="2">
    <source>
        <dbReference type="EMBL" id="OGD85578.1"/>
    </source>
</evidence>
<sequence length="599" mass="68625">MWLLLVLSIFGYGFSLILSRKNTGLYGILLSPALGISVFTQITLVLAFVFGVGYTSIFLALAVTVVLSVLCFVKFRQKFSLQNFPIFFVVTTIFVVFFLAYIWLTQALTSSPLGLKTGGGGMYGDTALHTAYTSRLETGEFPIQNPLFAGKILVYPFANDLLSAILRISGLNYNLAFALPQILFLIGFLVLFYKILRRFTSNWGFVIALLVLLLGWGIGALFFLREWQLSDISFLQFLSRDYTDNSQYNLYFHNILTGLVLPERSFLPGLFLGLLAFRNFLEYFKSKSKKLLIINGIVLGALPFWHTHTFIFFVILSFIFALWLMKINFKKTLIDFSLMTMVAVVIAIPFLYLFFSNHQVGQFLHTSFGWQNKNENILFFWFKNSFLIIPLAVLGFWFIKRDWKIYFVPAFVIFIIANLIIFQPWDWDNIKLISWSFLFFTILIGYLLAKFMQKGMFVFSLVCVLVMTSIASGSLSLLLQLKNDYIIYDKSDIELADWAKKNSKIDEVFLIEPLPTHPVPGLSGRLVYLGYPGHLWVHGIDYGGREQQVNQILAGDFSRLNNLEVPINYIVTSSSDFSFALPSNIRVAYRNQKYIVYKL</sequence>
<gene>
    <name evidence="2" type="ORF">A2164_04145</name>
</gene>
<dbReference type="Proteomes" id="UP000176317">
    <property type="component" value="Unassembled WGS sequence"/>
</dbReference>
<accession>A0A1F5G152</accession>
<comment type="caution">
    <text evidence="2">The sequence shown here is derived from an EMBL/GenBank/DDBJ whole genome shotgun (WGS) entry which is preliminary data.</text>
</comment>
<organism evidence="2 3">
    <name type="scientific">Candidatus Curtissbacteria bacterium RBG_13_35_7</name>
    <dbReference type="NCBI Taxonomy" id="1797705"/>
    <lineage>
        <taxon>Bacteria</taxon>
        <taxon>Candidatus Curtissiibacteriota</taxon>
    </lineage>
</organism>